<evidence type="ECO:0000313" key="1">
    <source>
        <dbReference type="EMBL" id="ONN73465.1"/>
    </source>
</evidence>
<organism evidence="1 2">
    <name type="scientific">Lacticaseibacillus rhamnosus</name>
    <name type="common">Lactobacillus rhamnosus</name>
    <dbReference type="NCBI Taxonomy" id="47715"/>
    <lineage>
        <taxon>Bacteria</taxon>
        <taxon>Bacillati</taxon>
        <taxon>Bacillota</taxon>
        <taxon>Bacilli</taxon>
        <taxon>Lactobacillales</taxon>
        <taxon>Lactobacillaceae</taxon>
        <taxon>Lacticaseibacillus</taxon>
    </lineage>
</organism>
<dbReference type="EMBL" id="MTJY01000060">
    <property type="protein sequence ID" value="ONN73465.1"/>
    <property type="molecule type" value="Genomic_DNA"/>
</dbReference>
<proteinExistence type="predicted"/>
<name>A0AAX0JYH9_LACRH</name>
<accession>A0AAX0JYH9</accession>
<reference evidence="1 2" key="1">
    <citation type="submission" date="2017-01" db="EMBL/GenBank/DDBJ databases">
        <title>In silico prediction, in vitro antibacterial spectrum and physicochemical properties of a putative bacteriocin produced by Lactobacillus rhamnosus strain L156.4.</title>
        <authorList>
            <person name="Silveira A.M."/>
            <person name="Monteiro A.S."/>
            <person name="Santos V.L."/>
            <person name="Nicoli J.R."/>
            <person name="Azevedo V."/>
            <person name="Soares S.C."/>
            <person name="Castro-Oliveira L."/>
            <person name="Dias-Souza M.V."/>
            <person name="Nardi R.M."/>
        </authorList>
    </citation>
    <scope>NUCLEOTIDE SEQUENCE [LARGE SCALE GENOMIC DNA]</scope>
    <source>
        <strain evidence="1 2">L156.4</strain>
    </source>
</reference>
<protein>
    <submittedName>
        <fullName evidence="1">Uncharacterized protein</fullName>
    </submittedName>
</protein>
<sequence>MTIIPENPTLKYFCPVTDLLFYIRRKETGALMTRKQRHVLINEGNVHEERYYCEGSQTTNH</sequence>
<dbReference type="AlphaFoldDB" id="A0AAX0JYH9"/>
<gene>
    <name evidence="1" type="ORF">BWR10_14300</name>
</gene>
<comment type="caution">
    <text evidence="1">The sequence shown here is derived from an EMBL/GenBank/DDBJ whole genome shotgun (WGS) entry which is preliminary data.</text>
</comment>
<dbReference type="Proteomes" id="UP000189067">
    <property type="component" value="Unassembled WGS sequence"/>
</dbReference>
<evidence type="ECO:0000313" key="2">
    <source>
        <dbReference type="Proteomes" id="UP000189067"/>
    </source>
</evidence>